<dbReference type="Gene3D" id="1.25.40.10">
    <property type="entry name" value="Tetratricopeptide repeat domain"/>
    <property type="match status" value="1"/>
</dbReference>
<dbReference type="Proteomes" id="UP001189429">
    <property type="component" value="Unassembled WGS sequence"/>
</dbReference>
<feature type="region of interest" description="Disordered" evidence="1">
    <location>
        <begin position="41"/>
        <end position="61"/>
    </location>
</feature>
<reference evidence="2" key="1">
    <citation type="submission" date="2023-10" db="EMBL/GenBank/DDBJ databases">
        <authorList>
            <person name="Chen Y."/>
            <person name="Shah S."/>
            <person name="Dougan E. K."/>
            <person name="Thang M."/>
            <person name="Chan C."/>
        </authorList>
    </citation>
    <scope>NUCLEOTIDE SEQUENCE [LARGE SCALE GENOMIC DNA]</scope>
</reference>
<keyword evidence="3" id="KW-1185">Reference proteome</keyword>
<accession>A0ABN9WHH7</accession>
<organism evidence="2 3">
    <name type="scientific">Prorocentrum cordatum</name>
    <dbReference type="NCBI Taxonomy" id="2364126"/>
    <lineage>
        <taxon>Eukaryota</taxon>
        <taxon>Sar</taxon>
        <taxon>Alveolata</taxon>
        <taxon>Dinophyceae</taxon>
        <taxon>Prorocentrales</taxon>
        <taxon>Prorocentraceae</taxon>
        <taxon>Prorocentrum</taxon>
    </lineage>
</organism>
<gene>
    <name evidence="2" type="ORF">PCOR1329_LOCUS67411</name>
</gene>
<comment type="caution">
    <text evidence="2">The sequence shown here is derived from an EMBL/GenBank/DDBJ whole genome shotgun (WGS) entry which is preliminary data.</text>
</comment>
<dbReference type="PANTHER" id="PTHR46512">
    <property type="entry name" value="PEPTIDYLPROLYL ISOMERASE"/>
    <property type="match status" value="1"/>
</dbReference>
<evidence type="ECO:0000313" key="2">
    <source>
        <dbReference type="EMBL" id="CAK0885928.1"/>
    </source>
</evidence>
<evidence type="ECO:0008006" key="4">
    <source>
        <dbReference type="Google" id="ProtNLM"/>
    </source>
</evidence>
<dbReference type="EMBL" id="CAUYUJ010018732">
    <property type="protein sequence ID" value="CAK0885928.1"/>
    <property type="molecule type" value="Genomic_DNA"/>
</dbReference>
<feature type="region of interest" description="Disordered" evidence="1">
    <location>
        <begin position="235"/>
        <end position="255"/>
    </location>
</feature>
<evidence type="ECO:0000256" key="1">
    <source>
        <dbReference type="SAM" id="MobiDB-lite"/>
    </source>
</evidence>
<dbReference type="SUPFAM" id="SSF48452">
    <property type="entry name" value="TPR-like"/>
    <property type="match status" value="1"/>
</dbReference>
<proteinExistence type="predicted"/>
<feature type="non-terminal residue" evidence="2">
    <location>
        <position position="1"/>
    </location>
</feature>
<dbReference type="InterPro" id="IPR050754">
    <property type="entry name" value="FKBP4/5/8-like"/>
</dbReference>
<protein>
    <recommendedName>
        <fullName evidence="4">KIF-binding protein</fullName>
    </recommendedName>
</protein>
<dbReference type="InterPro" id="IPR011990">
    <property type="entry name" value="TPR-like_helical_dom_sf"/>
</dbReference>
<sequence length="272" mass="29422">EAALRQRIEQAEAAVLAKERELKALRQELAGLRRELDGELQRAGSGLGRPSAAGAGGAGAEGGLREAVTSYEKAAGLLRYVECVRPDWKNEDGSYKGIEDDTLRVDSAALEGDGSEAQEARDLVASCYLNIALAAQRLEDWDMMTKACDEVLTHVNPSSVKALYRRAQAAVAPVGALDADRLRAMQDLHAAAQLEPNNRDVRALLSRLKAERRAQGLHDRSTFAGLFDRGQVVADDGREAEALPQGPSPSWDLRDPKVQAMLDIRPGPGQFD</sequence>
<name>A0ABN9WHH7_9DINO</name>
<evidence type="ECO:0000313" key="3">
    <source>
        <dbReference type="Proteomes" id="UP001189429"/>
    </source>
</evidence>